<evidence type="ECO:0000256" key="2">
    <source>
        <dbReference type="ARBA" id="ARBA00008959"/>
    </source>
</evidence>
<dbReference type="GO" id="GO:0006261">
    <property type="term" value="P:DNA-templated DNA replication"/>
    <property type="evidence" value="ECO:0007669"/>
    <property type="project" value="TreeGrafter"/>
</dbReference>
<evidence type="ECO:0000256" key="1">
    <source>
        <dbReference type="ARBA" id="ARBA00002393"/>
    </source>
</evidence>
<dbReference type="InterPro" id="IPR032423">
    <property type="entry name" value="AAA_assoc_2"/>
</dbReference>
<evidence type="ECO:0000256" key="5">
    <source>
        <dbReference type="ARBA" id="ARBA00022840"/>
    </source>
</evidence>
<dbReference type="GO" id="GO:0005524">
    <property type="term" value="F:ATP binding"/>
    <property type="evidence" value="ECO:0007669"/>
    <property type="project" value="UniProtKB-KW"/>
</dbReference>
<dbReference type="Gene3D" id="1.10.3710.10">
    <property type="entry name" value="DNA polymerase III clamp loader subunits, C-terminal domain"/>
    <property type="match status" value="1"/>
</dbReference>
<evidence type="ECO:0000313" key="8">
    <source>
        <dbReference type="Proteomes" id="UP000426444"/>
    </source>
</evidence>
<dbReference type="OrthoDB" id="9778364at2"/>
<dbReference type="Pfam" id="PF16193">
    <property type="entry name" value="AAA_assoc_2"/>
    <property type="match status" value="1"/>
</dbReference>
<feature type="domain" description="AAA+ ATPase" evidence="6">
    <location>
        <begin position="51"/>
        <end position="168"/>
    </location>
</feature>
<dbReference type="Gene3D" id="1.20.272.10">
    <property type="match status" value="1"/>
</dbReference>
<dbReference type="Pfam" id="PF05496">
    <property type="entry name" value="RuvB_N"/>
    <property type="match status" value="1"/>
</dbReference>
<dbReference type="GO" id="GO:0017116">
    <property type="term" value="F:single-stranded DNA helicase activity"/>
    <property type="evidence" value="ECO:0007669"/>
    <property type="project" value="TreeGrafter"/>
</dbReference>
<dbReference type="InterPro" id="IPR021886">
    <property type="entry name" value="MgsA_C"/>
</dbReference>
<dbReference type="FunFam" id="1.20.272.10:FF:000001">
    <property type="entry name" value="Putative AAA family ATPase"/>
    <property type="match status" value="1"/>
</dbReference>
<comment type="function">
    <text evidence="1">DNA-dependent ATPase that plays important roles in cellular responses to stalled DNA replication processes.</text>
</comment>
<dbReference type="SMART" id="SM00382">
    <property type="entry name" value="AAA"/>
    <property type="match status" value="1"/>
</dbReference>
<sequence length="440" mass="48978">MDLFDINIKNKTNENAPLAFRMRPKNLDEVVGQQHIVGKGSPLRQAIEKDQLHSFILYGPPGSGKTTIAQIISQVTKSHFDYIKAVTSGVSEIRTISKDALDRLKYHNQKTVLFLDEIHRFNKSQQDVLLPFVEDGTLILIGATTENPLYELNNALLSRMKIYITEALKAEDISKVLTNAINDESRGLGKLDITIEDNSLDLISKVSKGDARTALNILDTISNSYTNDNTLFINKELVEKIVGQPLIKYDKKGDYHYDSISAFIKSIRGSDPDAALYWLAVMLQGGEDPEFIARRIIVHAAEDIGLADPNALVVATSAFHALQVVGLPEARIPLAQATIYLATAPKSNTSKTGIDNALTTVKNISNINVPKHIADNSHSKSHLLNKGIGYKYPHDFEGYVKQSYLPEELKDYKFYNPTSNGYEEIIKKFLEERVKGDGSF</sequence>
<dbReference type="GO" id="GO:0000731">
    <property type="term" value="P:DNA synthesis involved in DNA repair"/>
    <property type="evidence" value="ECO:0007669"/>
    <property type="project" value="TreeGrafter"/>
</dbReference>
<dbReference type="InterPro" id="IPR008824">
    <property type="entry name" value="RuvB-like_N"/>
</dbReference>
<dbReference type="GO" id="GO:0003677">
    <property type="term" value="F:DNA binding"/>
    <property type="evidence" value="ECO:0007669"/>
    <property type="project" value="InterPro"/>
</dbReference>
<dbReference type="Gene3D" id="3.40.50.300">
    <property type="entry name" value="P-loop containing nucleotide triphosphate hydrolases"/>
    <property type="match status" value="1"/>
</dbReference>
<dbReference type="SUPFAM" id="SSF52540">
    <property type="entry name" value="P-loop containing nucleoside triphosphate hydrolases"/>
    <property type="match status" value="1"/>
</dbReference>
<dbReference type="PANTHER" id="PTHR13779:SF7">
    <property type="entry name" value="ATPASE WRNIP1"/>
    <property type="match status" value="1"/>
</dbReference>
<dbReference type="EMBL" id="CP046457">
    <property type="protein sequence ID" value="QGT98896.1"/>
    <property type="molecule type" value="Genomic_DNA"/>
</dbReference>
<dbReference type="GO" id="GO:0008047">
    <property type="term" value="F:enzyme activator activity"/>
    <property type="evidence" value="ECO:0007669"/>
    <property type="project" value="TreeGrafter"/>
</dbReference>
<evidence type="ECO:0000256" key="4">
    <source>
        <dbReference type="ARBA" id="ARBA00022741"/>
    </source>
</evidence>
<organism evidence="7 8">
    <name type="scientific">Candidatus Syntrophocurvum alkaliphilum</name>
    <dbReference type="NCBI Taxonomy" id="2293317"/>
    <lineage>
        <taxon>Bacteria</taxon>
        <taxon>Bacillati</taxon>
        <taxon>Bacillota</taxon>
        <taxon>Clostridia</taxon>
        <taxon>Eubacteriales</taxon>
        <taxon>Syntrophomonadaceae</taxon>
        <taxon>Candidatus Syntrophocurvum</taxon>
    </lineage>
</organism>
<dbReference type="InterPro" id="IPR027417">
    <property type="entry name" value="P-loop_NTPase"/>
</dbReference>
<protein>
    <submittedName>
        <fullName evidence="7">Replication-associated recombination protein RarA</fullName>
    </submittedName>
</protein>
<dbReference type="Proteomes" id="UP000426444">
    <property type="component" value="Chromosome"/>
</dbReference>
<gene>
    <name evidence="7" type="ORF">SYNTR_0303</name>
</gene>
<dbReference type="FunFam" id="3.40.50.300:FF:000137">
    <property type="entry name" value="Replication-associated recombination protein A"/>
    <property type="match status" value="1"/>
</dbReference>
<keyword evidence="3" id="KW-0235">DNA replication</keyword>
<keyword evidence="4" id="KW-0547">Nucleotide-binding</keyword>
<dbReference type="InterPro" id="IPR051314">
    <property type="entry name" value="AAA_ATPase_RarA/MGS1/WRNIP1"/>
</dbReference>
<dbReference type="PANTHER" id="PTHR13779">
    <property type="entry name" value="WERNER HELICASE-INTERACTING PROTEIN 1 FAMILY MEMBER"/>
    <property type="match status" value="1"/>
</dbReference>
<evidence type="ECO:0000313" key="7">
    <source>
        <dbReference type="EMBL" id="QGT98896.1"/>
    </source>
</evidence>
<evidence type="ECO:0000256" key="3">
    <source>
        <dbReference type="ARBA" id="ARBA00022705"/>
    </source>
</evidence>
<dbReference type="CDD" id="cd18139">
    <property type="entry name" value="HLD_clamp_RarA"/>
    <property type="match status" value="1"/>
</dbReference>
<dbReference type="Pfam" id="PF12002">
    <property type="entry name" value="MgsA_C"/>
    <property type="match status" value="1"/>
</dbReference>
<dbReference type="KEGG" id="salq:SYNTR_0303"/>
<dbReference type="SUPFAM" id="SSF48019">
    <property type="entry name" value="post-AAA+ oligomerization domain-like"/>
    <property type="match status" value="1"/>
</dbReference>
<keyword evidence="5" id="KW-0067">ATP-binding</keyword>
<dbReference type="CDD" id="cd00009">
    <property type="entry name" value="AAA"/>
    <property type="match status" value="1"/>
</dbReference>
<dbReference type="InterPro" id="IPR008921">
    <property type="entry name" value="DNA_pol3_clamp-load_cplx_C"/>
</dbReference>
<dbReference type="Gene3D" id="1.10.8.60">
    <property type="match status" value="1"/>
</dbReference>
<evidence type="ECO:0000259" key="6">
    <source>
        <dbReference type="SMART" id="SM00382"/>
    </source>
</evidence>
<accession>A0A6I6D6M6</accession>
<dbReference type="AlphaFoldDB" id="A0A6I6D6M6"/>
<keyword evidence="8" id="KW-1185">Reference proteome</keyword>
<dbReference type="GO" id="GO:0006310">
    <property type="term" value="P:DNA recombination"/>
    <property type="evidence" value="ECO:0007669"/>
    <property type="project" value="InterPro"/>
</dbReference>
<proteinExistence type="inferred from homology"/>
<dbReference type="InterPro" id="IPR003593">
    <property type="entry name" value="AAA+_ATPase"/>
</dbReference>
<dbReference type="RefSeq" id="WP_156202843.1">
    <property type="nucleotide sequence ID" value="NZ_CP046457.1"/>
</dbReference>
<name>A0A6I6D6M6_9FIRM</name>
<reference evidence="8" key="1">
    <citation type="journal article" date="2019" name="Microbiology">
        <title>Complete Genome Sequence of an Uncultured Bacterium of the Candidate Phylum Bipolaricaulota.</title>
        <authorList>
            <person name="Kadnikov V.V."/>
            <person name="Mardanov A.V."/>
            <person name="Beletsky A.V."/>
            <person name="Frank Y.A."/>
            <person name="Karnachuk O.V."/>
            <person name="Ravin N.V."/>
        </authorList>
    </citation>
    <scope>NUCLEOTIDE SEQUENCE [LARGE SCALE GENOMIC DNA]</scope>
</reference>
<comment type="similarity">
    <text evidence="2">Belongs to the AAA ATPase family. RarA/MGS1/WRNIP1 subfamily.</text>
</comment>
<dbReference type="GO" id="GO:0009378">
    <property type="term" value="F:four-way junction helicase activity"/>
    <property type="evidence" value="ECO:0007669"/>
    <property type="project" value="InterPro"/>
</dbReference>